<accession>A0A074ZJG5</accession>
<name>A0A074ZJG5_OPIVI</name>
<evidence type="ECO:0000256" key="1">
    <source>
        <dbReference type="SAM" id="SignalP"/>
    </source>
</evidence>
<dbReference type="GeneID" id="20319635"/>
<dbReference type="CTD" id="20319635"/>
<reference evidence="2 3" key="1">
    <citation type="submission" date="2013-11" db="EMBL/GenBank/DDBJ databases">
        <title>Opisthorchis viverrini - life in the bile duct.</title>
        <authorList>
            <person name="Young N.D."/>
            <person name="Nagarajan N."/>
            <person name="Lin S.J."/>
            <person name="Korhonen P.K."/>
            <person name="Jex A.R."/>
            <person name="Hall R.S."/>
            <person name="Safavi-Hemami H."/>
            <person name="Kaewkong W."/>
            <person name="Bertrand D."/>
            <person name="Gao S."/>
            <person name="Seet Q."/>
            <person name="Wongkham S."/>
            <person name="Teh B.T."/>
            <person name="Wongkham C."/>
            <person name="Intapan P.M."/>
            <person name="Maleewong W."/>
            <person name="Yang X."/>
            <person name="Hu M."/>
            <person name="Wang Z."/>
            <person name="Hofmann A."/>
            <person name="Sternberg P.W."/>
            <person name="Tan P."/>
            <person name="Wang J."/>
            <person name="Gasser R.B."/>
        </authorList>
    </citation>
    <scope>NUCLEOTIDE SEQUENCE [LARGE SCALE GENOMIC DNA]</scope>
</reference>
<dbReference type="RefSeq" id="XP_009168728.1">
    <property type="nucleotide sequence ID" value="XM_009170464.1"/>
</dbReference>
<dbReference type="AlphaFoldDB" id="A0A074ZJG5"/>
<keyword evidence="1" id="KW-0732">Signal</keyword>
<keyword evidence="3" id="KW-1185">Reference proteome</keyword>
<organism evidence="2 3">
    <name type="scientific">Opisthorchis viverrini</name>
    <name type="common">Southeast Asian liver fluke</name>
    <dbReference type="NCBI Taxonomy" id="6198"/>
    <lineage>
        <taxon>Eukaryota</taxon>
        <taxon>Metazoa</taxon>
        <taxon>Spiralia</taxon>
        <taxon>Lophotrochozoa</taxon>
        <taxon>Platyhelminthes</taxon>
        <taxon>Trematoda</taxon>
        <taxon>Digenea</taxon>
        <taxon>Opisthorchiida</taxon>
        <taxon>Opisthorchiata</taxon>
        <taxon>Opisthorchiidae</taxon>
        <taxon>Opisthorchis</taxon>
    </lineage>
</organism>
<evidence type="ECO:0000313" key="2">
    <source>
        <dbReference type="EMBL" id="KER27488.1"/>
    </source>
</evidence>
<proteinExistence type="predicted"/>
<feature type="signal peptide" evidence="1">
    <location>
        <begin position="1"/>
        <end position="26"/>
    </location>
</feature>
<dbReference type="Proteomes" id="UP000054324">
    <property type="component" value="Unassembled WGS sequence"/>
</dbReference>
<sequence length="204" mass="22538">MHHVPSPHLASLTINLLFHLLQSAHALDVPVGTGIRTALDPDFRQIRFRPGAGPASVPNSWPILRRMDFSLAAAPEISHRDKLLEHWVSKCSGAGKEYQKFRDFSVIPPAVSSQPIESLLIYLSNISLGTPQRPVLCTLYPNRHSANCMRLTVHWCVNNPVSVPGHPNGYFSSFYLRLPPKLKHITSAANSTSLLQSGHPLMAT</sequence>
<dbReference type="EMBL" id="KL596721">
    <property type="protein sequence ID" value="KER27488.1"/>
    <property type="molecule type" value="Genomic_DNA"/>
</dbReference>
<feature type="chain" id="PRO_5001705283" evidence="1">
    <location>
        <begin position="27"/>
        <end position="204"/>
    </location>
</feature>
<evidence type="ECO:0000313" key="3">
    <source>
        <dbReference type="Proteomes" id="UP000054324"/>
    </source>
</evidence>
<gene>
    <name evidence="2" type="ORF">T265_05453</name>
</gene>
<dbReference type="KEGG" id="ovi:T265_05453"/>
<protein>
    <submittedName>
        <fullName evidence="2">Uncharacterized protein</fullName>
    </submittedName>
</protein>